<dbReference type="PANTHER" id="PTHR30055:SF226">
    <property type="entry name" value="HTH-TYPE TRANSCRIPTIONAL REGULATOR PKSA"/>
    <property type="match status" value="1"/>
</dbReference>
<feature type="DNA-binding region" description="H-T-H motif" evidence="2">
    <location>
        <begin position="25"/>
        <end position="44"/>
    </location>
</feature>
<feature type="domain" description="HTH tetR-type" evidence="3">
    <location>
        <begin position="2"/>
        <end position="62"/>
    </location>
</feature>
<evidence type="ECO:0000256" key="2">
    <source>
        <dbReference type="PROSITE-ProRule" id="PRU00335"/>
    </source>
</evidence>
<dbReference type="SUPFAM" id="SSF46689">
    <property type="entry name" value="Homeodomain-like"/>
    <property type="match status" value="1"/>
</dbReference>
<dbReference type="PANTHER" id="PTHR30055">
    <property type="entry name" value="HTH-TYPE TRANSCRIPTIONAL REGULATOR RUTR"/>
    <property type="match status" value="1"/>
</dbReference>
<dbReference type="AlphaFoldDB" id="A0AAP5MC05"/>
<organism evidence="4 5">
    <name type="scientific">Aetokthonos hydrillicola Thurmond2011</name>
    <dbReference type="NCBI Taxonomy" id="2712845"/>
    <lineage>
        <taxon>Bacteria</taxon>
        <taxon>Bacillati</taxon>
        <taxon>Cyanobacteriota</taxon>
        <taxon>Cyanophyceae</taxon>
        <taxon>Nostocales</taxon>
        <taxon>Hapalosiphonaceae</taxon>
        <taxon>Aetokthonos</taxon>
    </lineage>
</organism>
<name>A0AAP5MC05_9CYAN</name>
<dbReference type="InterPro" id="IPR009057">
    <property type="entry name" value="Homeodomain-like_sf"/>
</dbReference>
<dbReference type="InterPro" id="IPR050109">
    <property type="entry name" value="HTH-type_TetR-like_transc_reg"/>
</dbReference>
<sequence length="194" mass="21893">MSGAYERLLDTAERLFSERGYTAVTLRDIGTELGISHASLYYHVPGGKEELFVEVTERSLARHRVGLFKAISQAKPILQEQLRAAARWFLSQPPVDLSRLSRLDLPALNQVQAERLTKVAYESILQPIEQIFVTASEHQHYRVVYPILLASSFIQIIGTIHDADRYTTTPVKDMADEMIAVLLRGIEPRSENSS</sequence>
<dbReference type="PROSITE" id="PS50977">
    <property type="entry name" value="HTH_TETR_2"/>
    <property type="match status" value="1"/>
</dbReference>
<dbReference type="EMBL" id="JAALHA020000019">
    <property type="protein sequence ID" value="MDR9898607.1"/>
    <property type="molecule type" value="Genomic_DNA"/>
</dbReference>
<dbReference type="GO" id="GO:0003700">
    <property type="term" value="F:DNA-binding transcription factor activity"/>
    <property type="evidence" value="ECO:0007669"/>
    <property type="project" value="TreeGrafter"/>
</dbReference>
<evidence type="ECO:0000259" key="3">
    <source>
        <dbReference type="PROSITE" id="PS50977"/>
    </source>
</evidence>
<dbReference type="InterPro" id="IPR001647">
    <property type="entry name" value="HTH_TetR"/>
</dbReference>
<proteinExistence type="predicted"/>
<accession>A0AAP5MC05</accession>
<reference evidence="5" key="1">
    <citation type="journal article" date="2021" name="Science">
        <title>Hunting the eagle killer: A cyanobacterial neurotoxin causes vacuolar myelinopathy.</title>
        <authorList>
            <person name="Breinlinger S."/>
            <person name="Phillips T.J."/>
            <person name="Haram B.N."/>
            <person name="Mares J."/>
            <person name="Martinez Yerena J.A."/>
            <person name="Hrouzek P."/>
            <person name="Sobotka R."/>
            <person name="Henderson W.M."/>
            <person name="Schmieder P."/>
            <person name="Williams S.M."/>
            <person name="Lauderdale J.D."/>
            <person name="Wilde H.D."/>
            <person name="Gerrin W."/>
            <person name="Kust A."/>
            <person name="Washington J.W."/>
            <person name="Wagner C."/>
            <person name="Geier B."/>
            <person name="Liebeke M."/>
            <person name="Enke H."/>
            <person name="Niedermeyer T.H.J."/>
            <person name="Wilde S.B."/>
        </authorList>
    </citation>
    <scope>NUCLEOTIDE SEQUENCE [LARGE SCALE GENOMIC DNA]</scope>
    <source>
        <strain evidence="5">Thurmond2011</strain>
    </source>
</reference>
<evidence type="ECO:0000313" key="4">
    <source>
        <dbReference type="EMBL" id="MDR9898607.1"/>
    </source>
</evidence>
<dbReference type="Proteomes" id="UP000667802">
    <property type="component" value="Unassembled WGS sequence"/>
</dbReference>
<comment type="caution">
    <text evidence="4">The sequence shown here is derived from an EMBL/GenBank/DDBJ whole genome shotgun (WGS) entry which is preliminary data.</text>
</comment>
<gene>
    <name evidence="4" type="ORF">G7B40_029210</name>
</gene>
<keyword evidence="1 2" id="KW-0238">DNA-binding</keyword>
<dbReference type="GO" id="GO:0000976">
    <property type="term" value="F:transcription cis-regulatory region binding"/>
    <property type="evidence" value="ECO:0007669"/>
    <property type="project" value="TreeGrafter"/>
</dbReference>
<dbReference type="Gene3D" id="1.10.357.10">
    <property type="entry name" value="Tetracycline Repressor, domain 2"/>
    <property type="match status" value="1"/>
</dbReference>
<dbReference type="Pfam" id="PF00440">
    <property type="entry name" value="TetR_N"/>
    <property type="match status" value="1"/>
</dbReference>
<protein>
    <submittedName>
        <fullName evidence="4">TetR/AcrR family transcriptional regulator</fullName>
    </submittedName>
</protein>
<evidence type="ECO:0000256" key="1">
    <source>
        <dbReference type="ARBA" id="ARBA00023125"/>
    </source>
</evidence>
<dbReference type="Gene3D" id="1.10.10.60">
    <property type="entry name" value="Homeodomain-like"/>
    <property type="match status" value="1"/>
</dbReference>
<dbReference type="RefSeq" id="WP_208339441.1">
    <property type="nucleotide sequence ID" value="NZ_CAWQFN010000531.1"/>
</dbReference>
<evidence type="ECO:0000313" key="5">
    <source>
        <dbReference type="Proteomes" id="UP000667802"/>
    </source>
</evidence>
<keyword evidence="5" id="KW-1185">Reference proteome</keyword>
<dbReference type="PRINTS" id="PR00455">
    <property type="entry name" value="HTHTETR"/>
</dbReference>